<feature type="compositionally biased region" description="Polar residues" evidence="1">
    <location>
        <begin position="159"/>
        <end position="169"/>
    </location>
</feature>
<dbReference type="RefSeq" id="WP_216570506.1">
    <property type="nucleotide sequence ID" value="NZ_JAHLOQ010000028.1"/>
</dbReference>
<feature type="compositionally biased region" description="Polar residues" evidence="1">
    <location>
        <begin position="112"/>
        <end position="122"/>
    </location>
</feature>
<reference evidence="2 3" key="1">
    <citation type="submission" date="2021-06" db="EMBL/GenBank/DDBJ databases">
        <authorList>
            <person name="Sun Q."/>
            <person name="Li D."/>
        </authorList>
    </citation>
    <scope>NUCLEOTIDE SEQUENCE [LARGE SCALE GENOMIC DNA]</scope>
    <source>
        <strain evidence="2 3">N19</strain>
    </source>
</reference>
<dbReference type="Proteomes" id="UP001196301">
    <property type="component" value="Unassembled WGS sequence"/>
</dbReference>
<feature type="region of interest" description="Disordered" evidence="1">
    <location>
        <begin position="112"/>
        <end position="203"/>
    </location>
</feature>
<protein>
    <submittedName>
        <fullName evidence="2">Uncharacterized protein</fullName>
    </submittedName>
</protein>
<dbReference type="EMBL" id="JAHLOQ010000028">
    <property type="protein sequence ID" value="MBU5336773.1"/>
    <property type="molecule type" value="Genomic_DNA"/>
</dbReference>
<comment type="caution">
    <text evidence="2">The sequence shown here is derived from an EMBL/GenBank/DDBJ whole genome shotgun (WGS) entry which is preliminary data.</text>
</comment>
<evidence type="ECO:0000313" key="3">
    <source>
        <dbReference type="Proteomes" id="UP001196301"/>
    </source>
</evidence>
<sequence length="765" mass="87619">MLLIKKKIKYIVTVFLVTVVIYITYDNLQKIEAERSLPVGVTEVELTNWTKTREPDEIGDGEKKLNSHVDLAGFNKNISASDVDSISDLYYEDRGKNLMLLREINNVTTVSNKENDTSNIDSTSKESSIEGNNIEENIETDTIKNEIDGTDNDIGANYDDTTNNISDNGFSEENDVGENNDSYKVESSDKVTSNDDERLNEDNNIKPSVTVNMAQEYSKEENTNINNEVNISDTEVENSTPSKVTGNKVLRTIINPTERGTIRYNLNTLYEYLKSDKPINWQDDKTTWDLYTSLGSEIDKPSMEWRMLSANVEISQEQYDLLKNNEAYAIFGIKTDNEYGYELVIPYNDLISIYINGNTTSINYQNRDTDRSYYLNGDNVKVKYKPTLLSRCKNQINHNTLCNHTDFHHIDSGLFNVINNKKVMDTDISKSLRKGENTVDFLVGNFISRESVLSNSCGFSKLNLYIIEKPKFNVDVKFYKYKGEEIVYFDEDYMPTMGDEVYVRVDIENMSNSALHEFALNNIDLSININNKPLKINAQKITYNKNTITDKTRCYINDDFNKSYTVDTLKKLNKGDKVSIMSDKMTYTITKNDVAKRYVICEGELKTDYIRDDFSHIEFINGKKAIRIPVSGLCGTLNFTCAIEKNQTEQGSYGENTQELNNDNNVSFMINITSDNEFANLVIKPNQTYTVKNLNVKDTYNINLIVPQDYEVVDTDTYSSSTQNQVRIDTDDPTNYNVTIHIELKQKSNSYFYKNKQGKVDLSFK</sequence>
<evidence type="ECO:0000313" key="2">
    <source>
        <dbReference type="EMBL" id="MBU5336773.1"/>
    </source>
</evidence>
<organism evidence="2 3">
    <name type="scientific">Intestinibacter bartlettii</name>
    <dbReference type="NCBI Taxonomy" id="261299"/>
    <lineage>
        <taxon>Bacteria</taxon>
        <taxon>Bacillati</taxon>
        <taxon>Bacillota</taxon>
        <taxon>Clostridia</taxon>
        <taxon>Peptostreptococcales</taxon>
        <taxon>Peptostreptococcaceae</taxon>
        <taxon>Intestinibacter</taxon>
    </lineage>
</organism>
<feature type="compositionally biased region" description="Basic and acidic residues" evidence="1">
    <location>
        <begin position="181"/>
        <end position="203"/>
    </location>
</feature>
<accession>A0ABS6DY57</accession>
<name>A0ABS6DY57_9FIRM</name>
<keyword evidence="3" id="KW-1185">Reference proteome</keyword>
<proteinExistence type="predicted"/>
<gene>
    <name evidence="2" type="ORF">KQI20_10015</name>
</gene>
<evidence type="ECO:0000256" key="1">
    <source>
        <dbReference type="SAM" id="MobiDB-lite"/>
    </source>
</evidence>